<dbReference type="Gene3D" id="2.60.40.680">
    <property type="match status" value="1"/>
</dbReference>
<dbReference type="Proteomes" id="UP000176992">
    <property type="component" value="Unassembled WGS sequence"/>
</dbReference>
<dbReference type="Gene3D" id="2.60.40.10">
    <property type="entry name" value="Immunoglobulins"/>
    <property type="match status" value="1"/>
</dbReference>
<accession>A0A1F5YAF0</accession>
<proteinExistence type="predicted"/>
<gene>
    <name evidence="2" type="ORF">A2Z86_08960</name>
</gene>
<dbReference type="Pfam" id="PF00963">
    <property type="entry name" value="Cohesin"/>
    <property type="match status" value="1"/>
</dbReference>
<sequence>MAVTDENFNTTDYAATGVSGYIAVYLDITPPSPVTEAMATAGTSSIMLSWKNPSDSDLGSIKIVRTADGMDDVTVVMDEAPVAGATGSFEDTGISTGVEYTYVFTAADVNGNESQAVTAGPVSIGPPAPTTYLKVRKATAVPGGSAMTKVQLYSADSDIAGIGFKMKFDPAKLQITDMMAGKDSAGLTPVGEIDIVAANTAGEFVLSAIDLSGSNPILAGGIREVLVVTFMVLETVTAPDSIPVTLENASLSDPAGADVALSSVMGGYVKVIAQVVSDLDGDGETNSKDLWYYLYSSDEVPFEALAAMLADMLAQPLPSTLLAAVQDVVSTAVTADGAALIKLNTDYEIIAARFTFSYDQSYGRPDVQLSQALTGKVFIKPMLVGGKLVVDIISLTGLVPSQLGSGMFSVSFPDKDQSKAGLTLEKVETADRNGTVRIEAAKVNGGSALPRAYALSQNSPNPFNPSTTISYEIPESDGGAKVSLTVYNIRGQKVITLVDELKEAGQYSINWDGRDLSGNRVSSGVYFYRMQAGNFTATRKMVILK</sequence>
<comment type="caution">
    <text evidence="2">The sequence shown here is derived from an EMBL/GenBank/DDBJ whole genome shotgun (WGS) entry which is preliminary data.</text>
</comment>
<dbReference type="SUPFAM" id="SSF49384">
    <property type="entry name" value="Carbohydrate-binding domain"/>
    <property type="match status" value="1"/>
</dbReference>
<protein>
    <recommendedName>
        <fullName evidence="1">Fibronectin type-III domain-containing protein</fullName>
    </recommendedName>
</protein>
<feature type="domain" description="Fibronectin type-III" evidence="1">
    <location>
        <begin position="30"/>
        <end position="127"/>
    </location>
</feature>
<evidence type="ECO:0000313" key="2">
    <source>
        <dbReference type="EMBL" id="OGF97205.1"/>
    </source>
</evidence>
<dbReference type="EMBL" id="MFIV01000236">
    <property type="protein sequence ID" value="OGF97205.1"/>
    <property type="molecule type" value="Genomic_DNA"/>
</dbReference>
<dbReference type="GO" id="GO:0000272">
    <property type="term" value="P:polysaccharide catabolic process"/>
    <property type="evidence" value="ECO:0007669"/>
    <property type="project" value="InterPro"/>
</dbReference>
<dbReference type="Gene3D" id="2.60.40.4070">
    <property type="match status" value="1"/>
</dbReference>
<dbReference type="InterPro" id="IPR025965">
    <property type="entry name" value="FlgD/Vpr_Ig-like"/>
</dbReference>
<evidence type="ECO:0000259" key="1">
    <source>
        <dbReference type="PROSITE" id="PS50853"/>
    </source>
</evidence>
<dbReference type="CDD" id="cd08547">
    <property type="entry name" value="Type_II_cohesin"/>
    <property type="match status" value="1"/>
</dbReference>
<dbReference type="NCBIfam" id="TIGR04183">
    <property type="entry name" value="Por_Secre_tail"/>
    <property type="match status" value="1"/>
</dbReference>
<dbReference type="InterPro" id="IPR003961">
    <property type="entry name" value="FN3_dom"/>
</dbReference>
<dbReference type="SUPFAM" id="SSF49265">
    <property type="entry name" value="Fibronectin type III"/>
    <property type="match status" value="1"/>
</dbReference>
<evidence type="ECO:0000313" key="3">
    <source>
        <dbReference type="Proteomes" id="UP000176992"/>
    </source>
</evidence>
<dbReference type="InterPro" id="IPR026444">
    <property type="entry name" value="Secre_tail"/>
</dbReference>
<dbReference type="InterPro" id="IPR036116">
    <property type="entry name" value="FN3_sf"/>
</dbReference>
<dbReference type="PROSITE" id="PS50853">
    <property type="entry name" value="FN3"/>
    <property type="match status" value="1"/>
</dbReference>
<dbReference type="Pfam" id="PF13860">
    <property type="entry name" value="FlgD_ig"/>
    <property type="match status" value="1"/>
</dbReference>
<dbReference type="InterPro" id="IPR013783">
    <property type="entry name" value="Ig-like_fold"/>
</dbReference>
<dbReference type="GO" id="GO:0030246">
    <property type="term" value="F:carbohydrate binding"/>
    <property type="evidence" value="ECO:0007669"/>
    <property type="project" value="InterPro"/>
</dbReference>
<name>A0A1F5YAF0_9BACT</name>
<organism evidence="2 3">
    <name type="scientific">Candidatus Glassbacteria bacterium GWA2_58_10</name>
    <dbReference type="NCBI Taxonomy" id="1817865"/>
    <lineage>
        <taxon>Bacteria</taxon>
        <taxon>Candidatus Glassiibacteriota</taxon>
    </lineage>
</organism>
<dbReference type="InterPro" id="IPR002102">
    <property type="entry name" value="Cohesin_dom"/>
</dbReference>
<dbReference type="AlphaFoldDB" id="A0A1F5YAF0"/>
<dbReference type="InterPro" id="IPR008965">
    <property type="entry name" value="CBM2/CBM3_carb-bd_dom_sf"/>
</dbReference>
<reference evidence="2 3" key="1">
    <citation type="journal article" date="2016" name="Nat. Commun.">
        <title>Thousands of microbial genomes shed light on interconnected biogeochemical processes in an aquifer system.</title>
        <authorList>
            <person name="Anantharaman K."/>
            <person name="Brown C.T."/>
            <person name="Hug L.A."/>
            <person name="Sharon I."/>
            <person name="Castelle C.J."/>
            <person name="Probst A.J."/>
            <person name="Thomas B.C."/>
            <person name="Singh A."/>
            <person name="Wilkins M.J."/>
            <person name="Karaoz U."/>
            <person name="Brodie E.L."/>
            <person name="Williams K.H."/>
            <person name="Hubbard S.S."/>
            <person name="Banfield J.F."/>
        </authorList>
    </citation>
    <scope>NUCLEOTIDE SEQUENCE [LARGE SCALE GENOMIC DNA]</scope>
</reference>